<sequence>MDNCEVGPGGPSFGLSGFGPLITSSYRVLSRFYHEYRTGAPPCPDCPEQKRMHLKIGRSIADSCSSISPVEL</sequence>
<evidence type="ECO:0000313" key="2">
    <source>
        <dbReference type="Proteomes" id="UP000499080"/>
    </source>
</evidence>
<name>A0A4Y2HSW3_ARAVE</name>
<keyword evidence="2" id="KW-1185">Reference proteome</keyword>
<evidence type="ECO:0000313" key="1">
    <source>
        <dbReference type="EMBL" id="GBM68275.1"/>
    </source>
</evidence>
<gene>
    <name evidence="1" type="ORF">AVEN_190754_1</name>
</gene>
<proteinExistence type="predicted"/>
<comment type="caution">
    <text evidence="1">The sequence shown here is derived from an EMBL/GenBank/DDBJ whole genome shotgun (WGS) entry which is preliminary data.</text>
</comment>
<dbReference type="EMBL" id="BGPR01002131">
    <property type="protein sequence ID" value="GBM68275.1"/>
    <property type="molecule type" value="Genomic_DNA"/>
</dbReference>
<dbReference type="Proteomes" id="UP000499080">
    <property type="component" value="Unassembled WGS sequence"/>
</dbReference>
<reference evidence="1 2" key="1">
    <citation type="journal article" date="2019" name="Sci. Rep.">
        <title>Orb-weaving spider Araneus ventricosus genome elucidates the spidroin gene catalogue.</title>
        <authorList>
            <person name="Kono N."/>
            <person name="Nakamura H."/>
            <person name="Ohtoshi R."/>
            <person name="Moran D.A.P."/>
            <person name="Shinohara A."/>
            <person name="Yoshida Y."/>
            <person name="Fujiwara M."/>
            <person name="Mori M."/>
            <person name="Tomita M."/>
            <person name="Arakawa K."/>
        </authorList>
    </citation>
    <scope>NUCLEOTIDE SEQUENCE [LARGE SCALE GENOMIC DNA]</scope>
</reference>
<accession>A0A4Y2HSW3</accession>
<organism evidence="1 2">
    <name type="scientific">Araneus ventricosus</name>
    <name type="common">Orbweaver spider</name>
    <name type="synonym">Epeira ventricosa</name>
    <dbReference type="NCBI Taxonomy" id="182803"/>
    <lineage>
        <taxon>Eukaryota</taxon>
        <taxon>Metazoa</taxon>
        <taxon>Ecdysozoa</taxon>
        <taxon>Arthropoda</taxon>
        <taxon>Chelicerata</taxon>
        <taxon>Arachnida</taxon>
        <taxon>Araneae</taxon>
        <taxon>Araneomorphae</taxon>
        <taxon>Entelegynae</taxon>
        <taxon>Araneoidea</taxon>
        <taxon>Araneidae</taxon>
        <taxon>Araneus</taxon>
    </lineage>
</organism>
<dbReference type="AlphaFoldDB" id="A0A4Y2HSW3"/>
<protein>
    <submittedName>
        <fullName evidence="1">Uncharacterized protein</fullName>
    </submittedName>
</protein>